<gene>
    <name evidence="1" type="ORF">QSG27_05685</name>
</gene>
<comment type="caution">
    <text evidence="1">The sequence shown here is derived from an EMBL/GenBank/DDBJ whole genome shotgun (WGS) entry which is preliminary data.</text>
</comment>
<keyword evidence="2" id="KW-1185">Reference proteome</keyword>
<sequence length="262" mass="28391">MTTLTPGLPARAMYCGRAFQEAALAAQALNGDLWVASAGLGLIHADTPIPAYSATVSPGQADSVPLAPSRWFAELQARSPYAGWPALGERVLVLAALSAPYLAMLGPWLVSFAQNQPGSLRLFTRAGAAAIPIELRPYRMPYDTRLEDDTLGRAGTVGDFAQRALRDFAQSVLPENPEAGAPQHAAAVIARLRGRMAPSRPMRRSATDDEVRALIRAHWTHVLGRSTRMLRVLRDDLGVACEQGRFRDLFLEVAAERKGVRL</sequence>
<accession>A0ABU0WDB5</accession>
<evidence type="ECO:0000313" key="1">
    <source>
        <dbReference type="EMBL" id="MDQ2102178.1"/>
    </source>
</evidence>
<dbReference type="Proteomes" id="UP001227317">
    <property type="component" value="Unassembled WGS sequence"/>
</dbReference>
<organism evidence="1 2">
    <name type="scientific">Azospirillum isscasi</name>
    <dbReference type="NCBI Taxonomy" id="3053926"/>
    <lineage>
        <taxon>Bacteria</taxon>
        <taxon>Pseudomonadati</taxon>
        <taxon>Pseudomonadota</taxon>
        <taxon>Alphaproteobacteria</taxon>
        <taxon>Rhodospirillales</taxon>
        <taxon>Azospirillaceae</taxon>
        <taxon>Azospirillum</taxon>
    </lineage>
</organism>
<dbReference type="EMBL" id="JAUJFI010000016">
    <property type="protein sequence ID" value="MDQ2102178.1"/>
    <property type="molecule type" value="Genomic_DNA"/>
</dbReference>
<proteinExistence type="predicted"/>
<name>A0ABU0WDB5_9PROT</name>
<reference evidence="1 2" key="1">
    <citation type="submission" date="2023-06" db="EMBL/GenBank/DDBJ databases">
        <title>Azospirillum isscasensis sp.nov, a bacterium isolated from rhizosphere soil of rice.</title>
        <authorList>
            <person name="Wang H."/>
        </authorList>
    </citation>
    <scope>NUCLEOTIDE SEQUENCE [LARGE SCALE GENOMIC DNA]</scope>
    <source>
        <strain evidence="1 2">C340-1</strain>
    </source>
</reference>
<evidence type="ECO:0000313" key="2">
    <source>
        <dbReference type="Proteomes" id="UP001227317"/>
    </source>
</evidence>
<protein>
    <submittedName>
        <fullName evidence="1">Uncharacterized protein</fullName>
    </submittedName>
</protein>